<name>A0A372GP52_9ACTN</name>
<gene>
    <name evidence="1" type="ORF">D0T12_01025</name>
</gene>
<dbReference type="RefSeq" id="WP_117397340.1">
    <property type="nucleotide sequence ID" value="NZ_QVNQ01000001.1"/>
</dbReference>
<keyword evidence="2" id="KW-1185">Reference proteome</keyword>
<sequence length="79" mass="8659">MDDVTGRPLERLAVQFQRRGYPAAVDGETLVTRRGRVIVCDARRFRWGGARGHVIGDVGAESAVAERAVLVLRQIARGT</sequence>
<evidence type="ECO:0000313" key="1">
    <source>
        <dbReference type="EMBL" id="RFS86889.1"/>
    </source>
</evidence>
<organism evidence="1 2">
    <name type="scientific">Actinomadura spongiicola</name>
    <dbReference type="NCBI Taxonomy" id="2303421"/>
    <lineage>
        <taxon>Bacteria</taxon>
        <taxon>Bacillati</taxon>
        <taxon>Actinomycetota</taxon>
        <taxon>Actinomycetes</taxon>
        <taxon>Streptosporangiales</taxon>
        <taxon>Thermomonosporaceae</taxon>
        <taxon>Actinomadura</taxon>
    </lineage>
</organism>
<dbReference type="OrthoDB" id="3480990at2"/>
<dbReference type="EMBL" id="QVNQ01000001">
    <property type="protein sequence ID" value="RFS86889.1"/>
    <property type="molecule type" value="Genomic_DNA"/>
</dbReference>
<evidence type="ECO:0000313" key="2">
    <source>
        <dbReference type="Proteomes" id="UP000262882"/>
    </source>
</evidence>
<dbReference type="Proteomes" id="UP000262882">
    <property type="component" value="Unassembled WGS sequence"/>
</dbReference>
<dbReference type="AlphaFoldDB" id="A0A372GP52"/>
<protein>
    <submittedName>
        <fullName evidence="1">Uncharacterized protein</fullName>
    </submittedName>
</protein>
<reference evidence="1 2" key="1">
    <citation type="submission" date="2018-08" db="EMBL/GenBank/DDBJ databases">
        <title>Actinomadura spongicola sp. nov., isolated from marine sponge Leucetta chagosensis.</title>
        <authorList>
            <person name="Li L."/>
            <person name="Lin H.W."/>
        </authorList>
    </citation>
    <scope>NUCLEOTIDE SEQUENCE [LARGE SCALE GENOMIC DNA]</scope>
    <source>
        <strain evidence="1 2">LHW52907</strain>
    </source>
</reference>
<accession>A0A372GP52</accession>
<comment type="caution">
    <text evidence="1">The sequence shown here is derived from an EMBL/GenBank/DDBJ whole genome shotgun (WGS) entry which is preliminary data.</text>
</comment>
<proteinExistence type="predicted"/>